<keyword evidence="2" id="KW-1185">Reference proteome</keyword>
<dbReference type="Pfam" id="PF04134">
    <property type="entry name" value="DCC1-like"/>
    <property type="match status" value="1"/>
</dbReference>
<gene>
    <name evidence="1" type="ORF">GN331_00170</name>
</gene>
<comment type="caution">
    <text evidence="1">The sequence shown here is derived from an EMBL/GenBank/DDBJ whole genome shotgun (WGS) entry which is preliminary data.</text>
</comment>
<dbReference type="InterPro" id="IPR052927">
    <property type="entry name" value="DCC_oxidoreductase"/>
</dbReference>
<dbReference type="InterPro" id="IPR007263">
    <property type="entry name" value="DCC1-like"/>
</dbReference>
<dbReference type="GO" id="GO:0015035">
    <property type="term" value="F:protein-disulfide reductase activity"/>
    <property type="evidence" value="ECO:0007669"/>
    <property type="project" value="InterPro"/>
</dbReference>
<evidence type="ECO:0000313" key="1">
    <source>
        <dbReference type="EMBL" id="MUV12619.1"/>
    </source>
</evidence>
<reference evidence="1 2" key="1">
    <citation type="submission" date="2019-12" db="EMBL/GenBank/DDBJ databases">
        <authorList>
            <person name="Xu J."/>
        </authorList>
    </citation>
    <scope>NUCLEOTIDE SEQUENCE [LARGE SCALE GENOMIC DNA]</scope>
    <source>
        <strain evidence="1 2">HX-5-24</strain>
    </source>
</reference>
<evidence type="ECO:0000313" key="2">
    <source>
        <dbReference type="Proteomes" id="UP000479692"/>
    </source>
</evidence>
<proteinExistence type="predicted"/>
<dbReference type="PANTHER" id="PTHR33639">
    <property type="entry name" value="THIOL-DISULFIDE OXIDOREDUCTASE DCC"/>
    <property type="match status" value="1"/>
</dbReference>
<dbReference type="EMBL" id="WOXT01000001">
    <property type="protein sequence ID" value="MUV12619.1"/>
    <property type="molecule type" value="Genomic_DNA"/>
</dbReference>
<sequence length="235" mass="25555">MAKPGAAISAARAWRRVIARGTIDWSRNSAWSSSISRSANTTANYCGRPPACACSASFRCRRRGSHACAAANARTVSASNPSWKPRCRGSAASFVTRAGLNRPDATATIVFDGTCVLCNGWVDFLLRHDGRARYRFAAMQGANGRALLAAHGLDPDDPSSFLLIDAQGAHRDTDAIARVVAGLGGAWRVAHAMRVIPKSLRDRLYRLVARNRYRWFGQHAACRVPAPHEAHRFLD</sequence>
<protein>
    <submittedName>
        <fullName evidence="1">DUF393 domain-containing protein</fullName>
    </submittedName>
</protein>
<organism evidence="1 2">
    <name type="scientific">Noviluteimonas gilva</name>
    <dbReference type="NCBI Taxonomy" id="2682097"/>
    <lineage>
        <taxon>Bacteria</taxon>
        <taxon>Pseudomonadati</taxon>
        <taxon>Pseudomonadota</taxon>
        <taxon>Gammaproteobacteria</taxon>
        <taxon>Lysobacterales</taxon>
        <taxon>Lysobacteraceae</taxon>
        <taxon>Noviluteimonas</taxon>
    </lineage>
</organism>
<accession>A0A7C9LGW5</accession>
<name>A0A7C9LGW5_9GAMM</name>
<dbReference type="AlphaFoldDB" id="A0A7C9LGW5"/>
<dbReference type="Proteomes" id="UP000479692">
    <property type="component" value="Unassembled WGS sequence"/>
</dbReference>
<dbReference type="PANTHER" id="PTHR33639:SF2">
    <property type="entry name" value="DUF393 DOMAIN-CONTAINING PROTEIN"/>
    <property type="match status" value="1"/>
</dbReference>